<dbReference type="Proteomes" id="UP000287651">
    <property type="component" value="Unassembled WGS sequence"/>
</dbReference>
<dbReference type="InterPro" id="IPR009069">
    <property type="entry name" value="Cys_alpha_HP_mot_SF"/>
</dbReference>
<dbReference type="EMBL" id="AMZH03000874">
    <property type="protein sequence ID" value="RRT81596.1"/>
    <property type="molecule type" value="Genomic_DNA"/>
</dbReference>
<sequence>MDVRGFFVGVEGCASFSKRWLVDREPGRSSQVRVDFGSYYDWGVRCRPDSTPLIVKSVRGIVLCSMLSIEEGLIAYLSEPHLYYLGGREAHPSRERRMEAVTPQPVCAMEALALLNCTVETPFDRDKCLRLLDALRSCVLEKVLLATHHVLVCFSFALGVGT</sequence>
<evidence type="ECO:0000313" key="2">
    <source>
        <dbReference type="Proteomes" id="UP000287651"/>
    </source>
</evidence>
<accession>A0A427AZV7</accession>
<gene>
    <name evidence="1" type="ORF">B296_00012667</name>
</gene>
<dbReference type="SUPFAM" id="SSF47072">
    <property type="entry name" value="Cysteine alpha-hairpin motif"/>
    <property type="match status" value="1"/>
</dbReference>
<organism evidence="1 2">
    <name type="scientific">Ensete ventricosum</name>
    <name type="common">Abyssinian banana</name>
    <name type="synonym">Musa ensete</name>
    <dbReference type="NCBI Taxonomy" id="4639"/>
    <lineage>
        <taxon>Eukaryota</taxon>
        <taxon>Viridiplantae</taxon>
        <taxon>Streptophyta</taxon>
        <taxon>Embryophyta</taxon>
        <taxon>Tracheophyta</taxon>
        <taxon>Spermatophyta</taxon>
        <taxon>Magnoliopsida</taxon>
        <taxon>Liliopsida</taxon>
        <taxon>Zingiberales</taxon>
        <taxon>Musaceae</taxon>
        <taxon>Ensete</taxon>
    </lineage>
</organism>
<name>A0A427AZV7_ENSVE</name>
<dbReference type="PROSITE" id="PS51808">
    <property type="entry name" value="CHCH"/>
    <property type="match status" value="1"/>
</dbReference>
<protein>
    <submittedName>
        <fullName evidence="1">Uncharacterized protein</fullName>
    </submittedName>
</protein>
<reference evidence="1 2" key="1">
    <citation type="journal article" date="2014" name="Agronomy (Basel)">
        <title>A Draft Genome Sequence for Ensete ventricosum, the Drought-Tolerant Tree Against Hunger.</title>
        <authorList>
            <person name="Harrison J."/>
            <person name="Moore K.A."/>
            <person name="Paszkiewicz K."/>
            <person name="Jones T."/>
            <person name="Grant M."/>
            <person name="Ambacheew D."/>
            <person name="Muzemil S."/>
            <person name="Studholme D.J."/>
        </authorList>
    </citation>
    <scope>NUCLEOTIDE SEQUENCE [LARGE SCALE GENOMIC DNA]</scope>
</reference>
<dbReference type="PANTHER" id="PTHR37750">
    <property type="entry name" value="COX19-LIKE CHCH FAMILY PROTEIN"/>
    <property type="match status" value="1"/>
</dbReference>
<dbReference type="PANTHER" id="PTHR37750:SF1">
    <property type="entry name" value="COX19-LIKE CHCH FAMILY PROTEIN"/>
    <property type="match status" value="1"/>
</dbReference>
<comment type="caution">
    <text evidence="1">The sequence shown here is derived from an EMBL/GenBank/DDBJ whole genome shotgun (WGS) entry which is preliminary data.</text>
</comment>
<evidence type="ECO:0000313" key="1">
    <source>
        <dbReference type="EMBL" id="RRT81596.1"/>
    </source>
</evidence>
<dbReference type="AlphaFoldDB" id="A0A427AZV7"/>
<proteinExistence type="predicted"/>